<dbReference type="AlphaFoldDB" id="A0A8J7Z3X4"/>
<name>A0A8J7Z3X4_9CYAN</name>
<organism evidence="1 2">
    <name type="scientific">Myxacorys almedinensis A</name>
    <dbReference type="NCBI Taxonomy" id="2690445"/>
    <lineage>
        <taxon>Bacteria</taxon>
        <taxon>Bacillati</taxon>
        <taxon>Cyanobacteriota</taxon>
        <taxon>Cyanophyceae</taxon>
        <taxon>Leptolyngbyales</taxon>
        <taxon>Leptolyngbyaceae</taxon>
        <taxon>Myxacorys</taxon>
        <taxon>Myxacorys almedinensis</taxon>
    </lineage>
</organism>
<dbReference type="InterPro" id="IPR017853">
    <property type="entry name" value="GH"/>
</dbReference>
<dbReference type="Gene3D" id="3.20.20.80">
    <property type="entry name" value="Glycosidases"/>
    <property type="match status" value="1"/>
</dbReference>
<protein>
    <submittedName>
        <fullName evidence="1">Uncharacterized protein</fullName>
    </submittedName>
</protein>
<gene>
    <name evidence="1" type="ORF">GS601_01745</name>
</gene>
<comment type="caution">
    <text evidence="1">The sequence shown here is derived from an EMBL/GenBank/DDBJ whole genome shotgun (WGS) entry which is preliminary data.</text>
</comment>
<evidence type="ECO:0000313" key="2">
    <source>
        <dbReference type="Proteomes" id="UP000646053"/>
    </source>
</evidence>
<keyword evidence="2" id="KW-1185">Reference proteome</keyword>
<proteinExistence type="predicted"/>
<accession>A0A8J7Z3X4</accession>
<reference evidence="1" key="1">
    <citation type="submission" date="2019-12" db="EMBL/GenBank/DDBJ databases">
        <title>High-Quality draft genome sequences of three cyanobacteria isolated from the limestone walls of the Old Cathedral of Coimbra.</title>
        <authorList>
            <person name="Tiago I."/>
            <person name="Soares F."/>
            <person name="Portugal A."/>
        </authorList>
    </citation>
    <scope>NUCLEOTIDE SEQUENCE</scope>
    <source>
        <strain evidence="1">A</strain>
    </source>
</reference>
<sequence length="450" mass="49565">MKMTKRRSRLTAFSSKLRAALFLGVLVASLLGIGVACVAQMGSEGNPPGTAFSQASAGAIAPRAENAKSAYAFVDSIGVATHLRYLDTTYGRYGNLVEPRLRELGIRHIRDGGNNSDFFAKLNRLARFGIRSTLVFDPRDKLTPDNAVSVLKKVLPSVVAIEGPNEWDIHNLTYKGKGFPAGVRTYQTELYQAVKRDPTTAKIAVLTPSIAHPENAAKVGSLKGVSDYGNLHIYAGGGVPALDFESKWIPLTRKMTSDRTLIVTETGWHNAVNDRNAGQKGVPEQVSAKYIPRVFLEYFNRGIKRTFLYELLDERSRGDQESNFGIIRANGVPKPAFIALQNLIRVLNDPPNSAASGSLSYTLSGNVSNIHRTLLQKRNGDFYLVLWLHTESNERLKTQRVTLNLGTPTQLAETYFPNRSSAVMAKYRSPRQITLDVPDAPLIVRIAPKR</sequence>
<dbReference type="SUPFAM" id="SSF51445">
    <property type="entry name" value="(Trans)glycosidases"/>
    <property type="match status" value="1"/>
</dbReference>
<dbReference type="Proteomes" id="UP000646053">
    <property type="component" value="Unassembled WGS sequence"/>
</dbReference>
<evidence type="ECO:0000313" key="1">
    <source>
        <dbReference type="EMBL" id="NDJ16018.1"/>
    </source>
</evidence>
<dbReference type="EMBL" id="WVIE01000002">
    <property type="protein sequence ID" value="NDJ16018.1"/>
    <property type="molecule type" value="Genomic_DNA"/>
</dbReference>
<dbReference type="RefSeq" id="WP_162421543.1">
    <property type="nucleotide sequence ID" value="NZ_WVIE01000002.1"/>
</dbReference>